<sequence length="192" mass="22034">MNTEKLIDLACITTIKTVFYQKYSLQMLPMFSRTASPLISTTSKFLTPRSLIQLSRTFHNTTIACEKTIETSKQLDVGPLKLSNELYAIFRIHNRPYLVTKGDKVILPFKLKQADVGDTLNLTDVITLGSRNYKLVDYPIDHSLYTLKATVLEKTKRAFEVREVTKRRNRKVRHAKSKGDLTVIRISELKVN</sequence>
<evidence type="ECO:0000313" key="3">
    <source>
        <dbReference type="EMBL" id="QLQ78521.1"/>
    </source>
</evidence>
<dbReference type="InterPro" id="IPR036164">
    <property type="entry name" value="bL21-like_sf"/>
</dbReference>
<accession>A0A7H9HMU6</accession>
<evidence type="ECO:0000256" key="2">
    <source>
        <dbReference type="ARBA" id="ARBA00044129"/>
    </source>
</evidence>
<dbReference type="EMBL" id="CP059267">
    <property type="protein sequence ID" value="QLQ78521.1"/>
    <property type="molecule type" value="Genomic_DNA"/>
</dbReference>
<dbReference type="InterPro" id="IPR028909">
    <property type="entry name" value="bL21-like"/>
</dbReference>
<proteinExistence type="inferred from homology"/>
<dbReference type="GO" id="GO:0005762">
    <property type="term" value="C:mitochondrial large ribosomal subunit"/>
    <property type="evidence" value="ECO:0007669"/>
    <property type="project" value="TreeGrafter"/>
</dbReference>
<dbReference type="AlphaFoldDB" id="A0A7H9HMU6"/>
<gene>
    <name evidence="3" type="ORF">HG537_0A07680</name>
</gene>
<dbReference type="Pfam" id="PF00829">
    <property type="entry name" value="Ribosomal_L21p"/>
    <property type="match status" value="1"/>
</dbReference>
<dbReference type="PANTHER" id="PTHR21349">
    <property type="entry name" value="50S RIBOSOMAL PROTEIN L21"/>
    <property type="match status" value="1"/>
</dbReference>
<dbReference type="PANTHER" id="PTHR21349:SF0">
    <property type="entry name" value="LARGE RIBOSOMAL SUBUNIT PROTEIN BL21M"/>
    <property type="match status" value="1"/>
</dbReference>
<comment type="similarity">
    <text evidence="1">Belongs to the bacterial ribosomal protein bL21 family.</text>
</comment>
<dbReference type="Proteomes" id="UP000510647">
    <property type="component" value="Chromosome 1"/>
</dbReference>
<organism evidence="3 4">
    <name type="scientific">Torulaspora globosa</name>
    <dbReference type="NCBI Taxonomy" id="48254"/>
    <lineage>
        <taxon>Eukaryota</taxon>
        <taxon>Fungi</taxon>
        <taxon>Dikarya</taxon>
        <taxon>Ascomycota</taxon>
        <taxon>Saccharomycotina</taxon>
        <taxon>Saccharomycetes</taxon>
        <taxon>Saccharomycetales</taxon>
        <taxon>Saccharomycetaceae</taxon>
        <taxon>Torulaspora</taxon>
    </lineage>
</organism>
<protein>
    <recommendedName>
        <fullName evidence="2">Large ribosomal subunit protein bL21m</fullName>
    </recommendedName>
</protein>
<dbReference type="GO" id="GO:0003735">
    <property type="term" value="F:structural constituent of ribosome"/>
    <property type="evidence" value="ECO:0007669"/>
    <property type="project" value="TreeGrafter"/>
</dbReference>
<dbReference type="SUPFAM" id="SSF141091">
    <property type="entry name" value="L21p-like"/>
    <property type="match status" value="1"/>
</dbReference>
<name>A0A7H9HMU6_9SACH</name>
<evidence type="ECO:0000256" key="1">
    <source>
        <dbReference type="ARBA" id="ARBA00008563"/>
    </source>
</evidence>
<keyword evidence="4" id="KW-1185">Reference proteome</keyword>
<reference evidence="3 4" key="1">
    <citation type="submission" date="2020-06" db="EMBL/GenBank/DDBJ databases">
        <title>The yeast mating-type switching endonuclease HO is a domesticated member of an unorthodox homing genetic element family.</title>
        <authorList>
            <person name="Coughlan A.Y."/>
            <person name="Lombardi L."/>
            <person name="Braun-Galleani S."/>
            <person name="Martos A.R."/>
            <person name="Galeote V."/>
            <person name="Bigey F."/>
            <person name="Dequin S."/>
            <person name="Byrne K.P."/>
            <person name="Wolfe K.H."/>
        </authorList>
    </citation>
    <scope>NUCLEOTIDE SEQUENCE [LARGE SCALE GENOMIC DNA]</scope>
    <source>
        <strain evidence="3 4">CBS2947</strain>
    </source>
</reference>
<evidence type="ECO:0000313" key="4">
    <source>
        <dbReference type="Proteomes" id="UP000510647"/>
    </source>
</evidence>
<dbReference type="OrthoDB" id="5994at2759"/>